<evidence type="ECO:0000259" key="1">
    <source>
        <dbReference type="PROSITE" id="PS51153"/>
    </source>
</evidence>
<organism evidence="2 3">
    <name type="scientific">Hevea brasiliensis</name>
    <name type="common">Para rubber tree</name>
    <name type="synonym">Siphonia brasiliensis</name>
    <dbReference type="NCBI Taxonomy" id="3981"/>
    <lineage>
        <taxon>Eukaryota</taxon>
        <taxon>Viridiplantae</taxon>
        <taxon>Streptophyta</taxon>
        <taxon>Embryophyta</taxon>
        <taxon>Tracheophyta</taxon>
        <taxon>Spermatophyta</taxon>
        <taxon>Magnoliopsida</taxon>
        <taxon>eudicotyledons</taxon>
        <taxon>Gunneridae</taxon>
        <taxon>Pentapetalae</taxon>
        <taxon>rosids</taxon>
        <taxon>fabids</taxon>
        <taxon>Malpighiales</taxon>
        <taxon>Euphorbiaceae</taxon>
        <taxon>Crotonoideae</taxon>
        <taxon>Micrandreae</taxon>
        <taxon>Hevea</taxon>
    </lineage>
</organism>
<feature type="domain" description="RPW8" evidence="1">
    <location>
        <begin position="1"/>
        <end position="99"/>
    </location>
</feature>
<name>A0A6A6LF64_HEVBR</name>
<gene>
    <name evidence="2" type="ORF">GH714_029280</name>
</gene>
<evidence type="ECO:0000313" key="2">
    <source>
        <dbReference type="EMBL" id="KAF2298948.1"/>
    </source>
</evidence>
<protein>
    <recommendedName>
        <fullName evidence="1">RPW8 domain-containing protein</fullName>
    </recommendedName>
</protein>
<accession>A0A6A6LF64</accession>
<evidence type="ECO:0000313" key="3">
    <source>
        <dbReference type="Proteomes" id="UP000467840"/>
    </source>
</evidence>
<dbReference type="PROSITE" id="PS51153">
    <property type="entry name" value="RPW8"/>
    <property type="match status" value="1"/>
</dbReference>
<proteinExistence type="predicted"/>
<dbReference type="Proteomes" id="UP000467840">
    <property type="component" value="Chromosome 1"/>
</dbReference>
<sequence length="190" mass="21885">MREALRRENPPTDFCKRLVRVFQNAKELVDKYPTIKKWNLLEKWKLLKLIQEVDDTIKRLMKHDLQAEQYRCLVELNKKMDLVIASFGSKSAATNGKEFNNDSTAYVSSSKPAAETDTETRGRTSSPAFALRCKMKKAVVDIRIWKSVKRAEIGKEWRGFSKLLAASLKVNNPTSTLLDTLLDIYEEFKP</sequence>
<keyword evidence="3" id="KW-1185">Reference proteome</keyword>
<dbReference type="Pfam" id="PF05659">
    <property type="entry name" value="RPW8"/>
    <property type="match status" value="1"/>
</dbReference>
<dbReference type="InterPro" id="IPR008808">
    <property type="entry name" value="Powdery_mildew-R_dom"/>
</dbReference>
<dbReference type="EMBL" id="JAAGAX010000011">
    <property type="protein sequence ID" value="KAF2298948.1"/>
    <property type="molecule type" value="Genomic_DNA"/>
</dbReference>
<comment type="caution">
    <text evidence="2">The sequence shown here is derived from an EMBL/GenBank/DDBJ whole genome shotgun (WGS) entry which is preliminary data.</text>
</comment>
<reference evidence="2 3" key="1">
    <citation type="journal article" date="2020" name="Mol. Plant">
        <title>The Chromosome-Based Rubber Tree Genome Provides New Insights into Spurge Genome Evolution and Rubber Biosynthesis.</title>
        <authorList>
            <person name="Liu J."/>
            <person name="Shi C."/>
            <person name="Shi C.C."/>
            <person name="Li W."/>
            <person name="Zhang Q.J."/>
            <person name="Zhang Y."/>
            <person name="Li K."/>
            <person name="Lu H.F."/>
            <person name="Shi C."/>
            <person name="Zhu S.T."/>
            <person name="Xiao Z.Y."/>
            <person name="Nan H."/>
            <person name="Yue Y."/>
            <person name="Zhu X.G."/>
            <person name="Wu Y."/>
            <person name="Hong X.N."/>
            <person name="Fan G.Y."/>
            <person name="Tong Y."/>
            <person name="Zhang D."/>
            <person name="Mao C.L."/>
            <person name="Liu Y.L."/>
            <person name="Hao S.J."/>
            <person name="Liu W.Q."/>
            <person name="Lv M.Q."/>
            <person name="Zhang H.B."/>
            <person name="Liu Y."/>
            <person name="Hu-Tang G.R."/>
            <person name="Wang J.P."/>
            <person name="Wang J.H."/>
            <person name="Sun Y.H."/>
            <person name="Ni S.B."/>
            <person name="Chen W.B."/>
            <person name="Zhang X.C."/>
            <person name="Jiao Y.N."/>
            <person name="Eichler E.E."/>
            <person name="Li G.H."/>
            <person name="Liu X."/>
            <person name="Gao L.Z."/>
        </authorList>
    </citation>
    <scope>NUCLEOTIDE SEQUENCE [LARGE SCALE GENOMIC DNA]</scope>
    <source>
        <strain evidence="3">cv. GT1</strain>
        <tissue evidence="2">Leaf</tissue>
    </source>
</reference>
<dbReference type="AlphaFoldDB" id="A0A6A6LF64"/>